<dbReference type="GO" id="GO:0016324">
    <property type="term" value="C:apical plasma membrane"/>
    <property type="evidence" value="ECO:0007669"/>
    <property type="project" value="TreeGrafter"/>
</dbReference>
<feature type="transmembrane region" description="Helical" evidence="8">
    <location>
        <begin position="329"/>
        <end position="350"/>
    </location>
</feature>
<dbReference type="InterPro" id="IPR036259">
    <property type="entry name" value="MFS_trans_sf"/>
</dbReference>
<dbReference type="CDD" id="cd17360">
    <property type="entry name" value="MFS_HMIT_like"/>
    <property type="match status" value="1"/>
</dbReference>
<evidence type="ECO:0000256" key="7">
    <source>
        <dbReference type="RuleBase" id="RU003346"/>
    </source>
</evidence>
<accession>A0A8W8LS07</accession>
<comment type="subcellular location">
    <subcellularLocation>
        <location evidence="1">Membrane</location>
        <topology evidence="1">Multi-pass membrane protein</topology>
    </subcellularLocation>
</comment>
<protein>
    <recommendedName>
        <fullName evidence="9">Major facilitator superfamily (MFS) profile domain-containing protein</fullName>
    </recommendedName>
</protein>
<evidence type="ECO:0000256" key="6">
    <source>
        <dbReference type="ARBA" id="ARBA00023136"/>
    </source>
</evidence>
<feature type="transmembrane region" description="Helical" evidence="8">
    <location>
        <begin position="203"/>
        <end position="225"/>
    </location>
</feature>
<feature type="transmembrane region" description="Helical" evidence="8">
    <location>
        <begin position="537"/>
        <end position="555"/>
    </location>
</feature>
<organism evidence="10 11">
    <name type="scientific">Magallana gigas</name>
    <name type="common">Pacific oyster</name>
    <name type="synonym">Crassostrea gigas</name>
    <dbReference type="NCBI Taxonomy" id="29159"/>
    <lineage>
        <taxon>Eukaryota</taxon>
        <taxon>Metazoa</taxon>
        <taxon>Spiralia</taxon>
        <taxon>Lophotrochozoa</taxon>
        <taxon>Mollusca</taxon>
        <taxon>Bivalvia</taxon>
        <taxon>Autobranchia</taxon>
        <taxon>Pteriomorphia</taxon>
        <taxon>Ostreida</taxon>
        <taxon>Ostreoidea</taxon>
        <taxon>Ostreidae</taxon>
        <taxon>Magallana</taxon>
    </lineage>
</organism>
<evidence type="ECO:0000259" key="9">
    <source>
        <dbReference type="PROSITE" id="PS50850"/>
    </source>
</evidence>
<dbReference type="InterPro" id="IPR003663">
    <property type="entry name" value="Sugar/inositol_transpt"/>
</dbReference>
<comment type="similarity">
    <text evidence="2 7">Belongs to the major facilitator superfamily. Sugar transporter (TC 2.A.1.1) family.</text>
</comment>
<dbReference type="OrthoDB" id="6339427at2759"/>
<feature type="transmembrane region" description="Helical" evidence="8">
    <location>
        <begin position="115"/>
        <end position="134"/>
    </location>
</feature>
<dbReference type="PROSITE" id="PS50850">
    <property type="entry name" value="MFS"/>
    <property type="match status" value="1"/>
</dbReference>
<dbReference type="Proteomes" id="UP000005408">
    <property type="component" value="Unassembled WGS sequence"/>
</dbReference>
<feature type="transmembrane region" description="Helical" evidence="8">
    <location>
        <begin position="290"/>
        <end position="314"/>
    </location>
</feature>
<name>A0A8W8LS07_MAGGI</name>
<dbReference type="PANTHER" id="PTHR48020:SF12">
    <property type="entry name" value="PROTON MYO-INOSITOL COTRANSPORTER"/>
    <property type="match status" value="1"/>
</dbReference>
<feature type="transmembrane region" description="Helical" evidence="8">
    <location>
        <begin position="466"/>
        <end position="486"/>
    </location>
</feature>
<evidence type="ECO:0000256" key="1">
    <source>
        <dbReference type="ARBA" id="ARBA00004141"/>
    </source>
</evidence>
<feature type="domain" description="Major facilitator superfamily (MFS) profile" evidence="9">
    <location>
        <begin position="49"/>
        <end position="559"/>
    </location>
</feature>
<dbReference type="AlphaFoldDB" id="A0A8W8LS07"/>
<evidence type="ECO:0000256" key="4">
    <source>
        <dbReference type="ARBA" id="ARBA00022692"/>
    </source>
</evidence>
<evidence type="ECO:0000256" key="5">
    <source>
        <dbReference type="ARBA" id="ARBA00022989"/>
    </source>
</evidence>
<dbReference type="Gene3D" id="1.20.1250.20">
    <property type="entry name" value="MFS general substrate transporter like domains"/>
    <property type="match status" value="2"/>
</dbReference>
<dbReference type="OMA" id="RSNIKFW"/>
<keyword evidence="6 8" id="KW-0472">Membrane</keyword>
<dbReference type="GO" id="GO:0005366">
    <property type="term" value="F:myo-inositol:proton symporter activity"/>
    <property type="evidence" value="ECO:0007669"/>
    <property type="project" value="TreeGrafter"/>
</dbReference>
<keyword evidence="4 8" id="KW-0812">Transmembrane</keyword>
<feature type="transmembrane region" description="Helical" evidence="8">
    <location>
        <begin position="44"/>
        <end position="62"/>
    </location>
</feature>
<reference evidence="10" key="1">
    <citation type="submission" date="2022-08" db="UniProtKB">
        <authorList>
            <consortium name="EnsemblMetazoa"/>
        </authorList>
    </citation>
    <scope>IDENTIFICATION</scope>
    <source>
        <strain evidence="10">05x7-T-G4-1.051#20</strain>
    </source>
</reference>
<evidence type="ECO:0000256" key="8">
    <source>
        <dbReference type="SAM" id="Phobius"/>
    </source>
</evidence>
<dbReference type="InterPro" id="IPR020846">
    <property type="entry name" value="MFS_dom"/>
</dbReference>
<dbReference type="PRINTS" id="PR00171">
    <property type="entry name" value="SUGRTRNSPORT"/>
</dbReference>
<dbReference type="InterPro" id="IPR005828">
    <property type="entry name" value="MFS_sugar_transport-like"/>
</dbReference>
<evidence type="ECO:0000256" key="3">
    <source>
        <dbReference type="ARBA" id="ARBA00022448"/>
    </source>
</evidence>
<dbReference type="PROSITE" id="PS00216">
    <property type="entry name" value="SUGAR_TRANSPORT_1"/>
    <property type="match status" value="1"/>
</dbReference>
<dbReference type="SUPFAM" id="SSF103473">
    <property type="entry name" value="MFS general substrate transporter"/>
    <property type="match status" value="1"/>
</dbReference>
<dbReference type="EnsemblMetazoa" id="G29451.6">
    <property type="protein sequence ID" value="G29451.6:cds"/>
    <property type="gene ID" value="G29451"/>
</dbReference>
<feature type="transmembrane region" description="Helical" evidence="8">
    <location>
        <begin position="82"/>
        <end position="103"/>
    </location>
</feature>
<dbReference type="EnsemblMetazoa" id="G29451.4">
    <property type="protein sequence ID" value="G29451.4:cds"/>
    <property type="gene ID" value="G29451"/>
</dbReference>
<dbReference type="Pfam" id="PF00083">
    <property type="entry name" value="Sugar_tr"/>
    <property type="match status" value="2"/>
</dbReference>
<dbReference type="InterPro" id="IPR050814">
    <property type="entry name" value="Myo-inositol_Transporter"/>
</dbReference>
<sequence>MLAGSSNGTTTNGARRPRSLYDEADDEKLSLKIDSLSSQKSTPGFVYVLTFFSALGGFLFGYDTGVISGAMILLRNEFQLSLVWQEYIVSVTVAAAALFAPIGGFLNDRLGRRPVIMGASVVFTVGALCMGIAGDKYLLLAGRIIVGAGIGLTSTTIPMYLAECSPANERGRLVSTNIAMVACGQFVASVVDGIFGWCQYDVGWRYMLGLAGIPSFVQFLGFVFMPESPRWLIINEREEYARRVLQTMRGHFDIDEEFDSIKNSYLEARDGESRTPVLIKMLQTPSVRRALFVGCGLQLFQQLSGINTVMYYSATIIRMSGVRGDETTIWLSAFTAAVNFVFTVLGLFLVEKIGRRALTLGSLIGAIVSLAWLAIGFQLSAMNTAPITLTEPSAAGSICQSYVDCNSCMRDLTCGYCYLDSDHGPQNGTCLRANYDEPFKAVSGRCNDTHLPGDLTWAYDFCPTQFYWMPMIGLVAYLMFFAPGMGPMPWTINSEIYPSWARSTGNAASTFTNWTVNLAMSMSFLSLTQSLTRFGTFWLYSGLALIGLIVLALFLPETKGKTLEEVEGLFARPWCGTGPKIDYNVENIQYVHIRGLNRDGRESEIDSPD</sequence>
<dbReference type="EnsemblMetazoa" id="G29451.5">
    <property type="protein sequence ID" value="G29451.5:cds"/>
    <property type="gene ID" value="G29451"/>
</dbReference>
<dbReference type="PROSITE" id="PS00217">
    <property type="entry name" value="SUGAR_TRANSPORT_2"/>
    <property type="match status" value="1"/>
</dbReference>
<dbReference type="PANTHER" id="PTHR48020">
    <property type="entry name" value="PROTON MYO-INOSITOL COTRANSPORTER"/>
    <property type="match status" value="1"/>
</dbReference>
<proteinExistence type="inferred from homology"/>
<keyword evidence="3 7" id="KW-0813">Transport</keyword>
<feature type="transmembrane region" description="Helical" evidence="8">
    <location>
        <begin position="140"/>
        <end position="161"/>
    </location>
</feature>
<evidence type="ECO:0000313" key="11">
    <source>
        <dbReference type="Proteomes" id="UP000005408"/>
    </source>
</evidence>
<dbReference type="NCBIfam" id="TIGR00879">
    <property type="entry name" value="SP"/>
    <property type="match status" value="1"/>
</dbReference>
<dbReference type="InterPro" id="IPR005829">
    <property type="entry name" value="Sugar_transporter_CS"/>
</dbReference>
<feature type="transmembrane region" description="Helical" evidence="8">
    <location>
        <begin position="507"/>
        <end position="525"/>
    </location>
</feature>
<keyword evidence="11" id="KW-1185">Reference proteome</keyword>
<evidence type="ECO:0000313" key="10">
    <source>
        <dbReference type="EnsemblMetazoa" id="G29451.6:cds"/>
    </source>
</evidence>
<evidence type="ECO:0000256" key="2">
    <source>
        <dbReference type="ARBA" id="ARBA00010992"/>
    </source>
</evidence>
<feature type="transmembrane region" description="Helical" evidence="8">
    <location>
        <begin position="173"/>
        <end position="197"/>
    </location>
</feature>
<keyword evidence="5 8" id="KW-1133">Transmembrane helix</keyword>
<dbReference type="FunFam" id="1.20.1250.20:FF:000177">
    <property type="entry name" value="proton myo-inositol cotransporter isoform X1"/>
    <property type="match status" value="1"/>
</dbReference>
<feature type="transmembrane region" description="Helical" evidence="8">
    <location>
        <begin position="357"/>
        <end position="379"/>
    </location>
</feature>